<dbReference type="EMBL" id="VSSQ01000241">
    <property type="protein sequence ID" value="MPL87578.1"/>
    <property type="molecule type" value="Genomic_DNA"/>
</dbReference>
<accession>A0A644V8C6</accession>
<name>A0A644V8C6_9ZZZZ</name>
<reference evidence="1" key="1">
    <citation type="submission" date="2019-08" db="EMBL/GenBank/DDBJ databases">
        <authorList>
            <person name="Kucharzyk K."/>
            <person name="Murdoch R.W."/>
            <person name="Higgins S."/>
            <person name="Loffler F."/>
        </authorList>
    </citation>
    <scope>NUCLEOTIDE SEQUENCE</scope>
</reference>
<sequence>MVRIINAQLRYYMHIPNPDSLTDEEWAGALRELEWVRVQENKANGG</sequence>
<dbReference type="AlphaFoldDB" id="A0A644V8C6"/>
<organism evidence="1">
    <name type="scientific">bioreactor metagenome</name>
    <dbReference type="NCBI Taxonomy" id="1076179"/>
    <lineage>
        <taxon>unclassified sequences</taxon>
        <taxon>metagenomes</taxon>
        <taxon>ecological metagenomes</taxon>
    </lineage>
</organism>
<proteinExistence type="predicted"/>
<comment type="caution">
    <text evidence="1">The sequence shown here is derived from an EMBL/GenBank/DDBJ whole genome shotgun (WGS) entry which is preliminary data.</text>
</comment>
<evidence type="ECO:0000313" key="1">
    <source>
        <dbReference type="EMBL" id="MPL87578.1"/>
    </source>
</evidence>
<protein>
    <submittedName>
        <fullName evidence="1">Uncharacterized protein</fullName>
    </submittedName>
</protein>
<gene>
    <name evidence="1" type="ORF">SDC9_33579</name>
</gene>